<comment type="caution">
    <text evidence="5">The sequence shown here is derived from an EMBL/GenBank/DDBJ whole genome shotgun (WGS) entry which is preliminary data.</text>
</comment>
<dbReference type="Gene3D" id="1.10.10.60">
    <property type="entry name" value="Homeodomain-like"/>
    <property type="match status" value="1"/>
</dbReference>
<protein>
    <submittedName>
        <fullName evidence="5">AraC-like DNA-binding protein</fullName>
    </submittedName>
</protein>
<reference evidence="5 6" key="1">
    <citation type="submission" date="2018-03" db="EMBL/GenBank/DDBJ databases">
        <title>Genomic Encyclopedia of Archaeal and Bacterial Type Strains, Phase II (KMG-II): from individual species to whole genera.</title>
        <authorList>
            <person name="Goeker M."/>
        </authorList>
    </citation>
    <scope>NUCLEOTIDE SEQUENCE [LARGE SCALE GENOMIC DNA]</scope>
    <source>
        <strain evidence="5 6">DSM 18107</strain>
    </source>
</reference>
<dbReference type="SUPFAM" id="SSF46689">
    <property type="entry name" value="Homeodomain-like"/>
    <property type="match status" value="1"/>
</dbReference>
<keyword evidence="1" id="KW-0805">Transcription regulation</keyword>
<sequence>MNYLRNFTFLKRVFCNHNQKKKLAKPETIEEYYASRPFLPAADAPKNAAHFNIFRIGAPDIEDISVPFGRKDYYKICIITGNSRIHYADRTFEVQKRGLLFANPQIPYNWEPLSSNQQGFSCIFNEAFFDHFGRIKDYPVFKSGGFPVYELTAAELSVIKAIFEQIMSEKEGQFEFRDNAIRTLILQLIHSAIKMRPADNTAPEKVNAAGRITTLFLELLERQFPLENASSEIQLRSASDFATQMAVHVNHLNKSVKEITNKTTSEIIMQRLLQEAKIMLKHTSWPISDIAYALGFEGPTHFSGFIKRQLQLSPSQYRNA</sequence>
<gene>
    <name evidence="5" type="ORF">CLV42_103285</name>
</gene>
<evidence type="ECO:0000259" key="4">
    <source>
        <dbReference type="PROSITE" id="PS01124"/>
    </source>
</evidence>
<proteinExistence type="predicted"/>
<evidence type="ECO:0000313" key="5">
    <source>
        <dbReference type="EMBL" id="PSL33302.1"/>
    </source>
</evidence>
<dbReference type="EMBL" id="PYGK01000003">
    <property type="protein sequence ID" value="PSL33302.1"/>
    <property type="molecule type" value="Genomic_DNA"/>
</dbReference>
<dbReference type="InterPro" id="IPR009057">
    <property type="entry name" value="Homeodomain-like_sf"/>
</dbReference>
<dbReference type="InterPro" id="IPR018060">
    <property type="entry name" value="HTH_AraC"/>
</dbReference>
<dbReference type="OrthoDB" id="629929at2"/>
<dbReference type="Pfam" id="PF12833">
    <property type="entry name" value="HTH_18"/>
    <property type="match status" value="1"/>
</dbReference>
<evidence type="ECO:0000256" key="1">
    <source>
        <dbReference type="ARBA" id="ARBA00023015"/>
    </source>
</evidence>
<organism evidence="5 6">
    <name type="scientific">Chitinophaga ginsengisoli</name>
    <dbReference type="NCBI Taxonomy" id="363837"/>
    <lineage>
        <taxon>Bacteria</taxon>
        <taxon>Pseudomonadati</taxon>
        <taxon>Bacteroidota</taxon>
        <taxon>Chitinophagia</taxon>
        <taxon>Chitinophagales</taxon>
        <taxon>Chitinophagaceae</taxon>
        <taxon>Chitinophaga</taxon>
    </lineage>
</organism>
<evidence type="ECO:0000256" key="2">
    <source>
        <dbReference type="ARBA" id="ARBA00023125"/>
    </source>
</evidence>
<dbReference type="AlphaFoldDB" id="A0A2P8GH60"/>
<dbReference type="SMART" id="SM00342">
    <property type="entry name" value="HTH_ARAC"/>
    <property type="match status" value="1"/>
</dbReference>
<dbReference type="PROSITE" id="PS01124">
    <property type="entry name" value="HTH_ARAC_FAMILY_2"/>
    <property type="match status" value="1"/>
</dbReference>
<accession>A0A2P8GH60</accession>
<dbReference type="PANTHER" id="PTHR43280">
    <property type="entry name" value="ARAC-FAMILY TRANSCRIPTIONAL REGULATOR"/>
    <property type="match status" value="1"/>
</dbReference>
<dbReference type="Proteomes" id="UP000240978">
    <property type="component" value="Unassembled WGS sequence"/>
</dbReference>
<evidence type="ECO:0000313" key="6">
    <source>
        <dbReference type="Proteomes" id="UP000240978"/>
    </source>
</evidence>
<name>A0A2P8GH60_9BACT</name>
<evidence type="ECO:0000256" key="3">
    <source>
        <dbReference type="ARBA" id="ARBA00023163"/>
    </source>
</evidence>
<dbReference type="GO" id="GO:0043565">
    <property type="term" value="F:sequence-specific DNA binding"/>
    <property type="evidence" value="ECO:0007669"/>
    <property type="project" value="InterPro"/>
</dbReference>
<dbReference type="GO" id="GO:0003700">
    <property type="term" value="F:DNA-binding transcription factor activity"/>
    <property type="evidence" value="ECO:0007669"/>
    <property type="project" value="InterPro"/>
</dbReference>
<keyword evidence="3" id="KW-0804">Transcription</keyword>
<dbReference type="PANTHER" id="PTHR43280:SF32">
    <property type="entry name" value="TRANSCRIPTIONAL REGULATORY PROTEIN"/>
    <property type="match status" value="1"/>
</dbReference>
<feature type="domain" description="HTH araC/xylS-type" evidence="4">
    <location>
        <begin position="210"/>
        <end position="320"/>
    </location>
</feature>
<keyword evidence="2 5" id="KW-0238">DNA-binding</keyword>
<keyword evidence="6" id="KW-1185">Reference proteome</keyword>